<sequence>MTDAGRKNVSDKVSDTVTPDSQKSYAEQMKEQVTGAYDKAARGLQPEESKSTSQSRIDTVIGKASEARDTTKGYEQSFVDTAKQYATSAQKSATEALHSASEYLSGKPETRAGESKPTGESQSARPTESTGENK</sequence>
<name>A0ACC3TRU4_9ASCO</name>
<evidence type="ECO:0000313" key="2">
    <source>
        <dbReference type="Proteomes" id="UP001489719"/>
    </source>
</evidence>
<dbReference type="Proteomes" id="UP001489719">
    <property type="component" value="Unassembled WGS sequence"/>
</dbReference>
<comment type="caution">
    <text evidence="1">The sequence shown here is derived from an EMBL/GenBank/DDBJ whole genome shotgun (WGS) entry which is preliminary data.</text>
</comment>
<organism evidence="1 2">
    <name type="scientific">Lipomyces orientalis</name>
    <dbReference type="NCBI Taxonomy" id="1233043"/>
    <lineage>
        <taxon>Eukaryota</taxon>
        <taxon>Fungi</taxon>
        <taxon>Dikarya</taxon>
        <taxon>Ascomycota</taxon>
        <taxon>Saccharomycotina</taxon>
        <taxon>Lipomycetes</taxon>
        <taxon>Lipomycetales</taxon>
        <taxon>Lipomycetaceae</taxon>
        <taxon>Lipomyces</taxon>
    </lineage>
</organism>
<dbReference type="EMBL" id="MU970059">
    <property type="protein sequence ID" value="KAK9323592.1"/>
    <property type="molecule type" value="Genomic_DNA"/>
</dbReference>
<keyword evidence="1" id="KW-0346">Stress response</keyword>
<evidence type="ECO:0000313" key="1">
    <source>
        <dbReference type="EMBL" id="KAK9323592.1"/>
    </source>
</evidence>
<keyword evidence="2" id="KW-1185">Reference proteome</keyword>
<accession>A0ACC3TRU4</accession>
<gene>
    <name evidence="1" type="ORF">V1517DRAFT_337645</name>
</gene>
<proteinExistence type="predicted"/>
<protein>
    <submittedName>
        <fullName evidence="1">Heat shock protein 9/12-domain-containing protein</fullName>
    </submittedName>
</protein>
<reference evidence="2" key="1">
    <citation type="journal article" date="2024" name="Front. Bioeng. Biotechnol.">
        <title>Genome-scale model development and genomic sequencing of the oleaginous clade Lipomyces.</title>
        <authorList>
            <person name="Czajka J.J."/>
            <person name="Han Y."/>
            <person name="Kim J."/>
            <person name="Mondo S.J."/>
            <person name="Hofstad B.A."/>
            <person name="Robles A."/>
            <person name="Haridas S."/>
            <person name="Riley R."/>
            <person name="LaButti K."/>
            <person name="Pangilinan J."/>
            <person name="Andreopoulos W."/>
            <person name="Lipzen A."/>
            <person name="Yan J."/>
            <person name="Wang M."/>
            <person name="Ng V."/>
            <person name="Grigoriev I.V."/>
            <person name="Spatafora J.W."/>
            <person name="Magnuson J.K."/>
            <person name="Baker S.E."/>
            <person name="Pomraning K.R."/>
        </authorList>
    </citation>
    <scope>NUCLEOTIDE SEQUENCE [LARGE SCALE GENOMIC DNA]</scope>
    <source>
        <strain evidence="2">CBS 10300</strain>
    </source>
</reference>